<keyword evidence="2" id="KW-0808">Transferase</keyword>
<evidence type="ECO:0000259" key="1">
    <source>
        <dbReference type="PROSITE" id="PS51186"/>
    </source>
</evidence>
<sequence>MIIRLAEENDAAGIAKVHVDSWRTTYKGIVPDEFLFKTLTYESRLKNWQGNVSQRKVFVAEDKQKGIVGFAGGGKERSGEYPTYRGELYAIYILKDFQRMNIGRKLTARVMDQLVDAGFHSMLVWVLEENQSKSFLSGNGRQICRFNNNSDRRKKSE</sequence>
<dbReference type="EMBL" id="JAWDIP010000004">
    <property type="protein sequence ID" value="MDY0396933.1"/>
    <property type="molecule type" value="Genomic_DNA"/>
</dbReference>
<evidence type="ECO:0000313" key="3">
    <source>
        <dbReference type="Proteomes" id="UP001281447"/>
    </source>
</evidence>
<dbReference type="GO" id="GO:0016746">
    <property type="term" value="F:acyltransferase activity"/>
    <property type="evidence" value="ECO:0007669"/>
    <property type="project" value="UniProtKB-KW"/>
</dbReference>
<feature type="domain" description="N-acetyltransferase" evidence="1">
    <location>
        <begin position="1"/>
        <end position="157"/>
    </location>
</feature>
<dbReference type="CDD" id="cd04301">
    <property type="entry name" value="NAT_SF"/>
    <property type="match status" value="1"/>
</dbReference>
<keyword evidence="3" id="KW-1185">Reference proteome</keyword>
<protein>
    <submittedName>
        <fullName evidence="2">GNAT family N-acetyltransferase</fullName>
        <ecNumber evidence="2">2.3.1.-</ecNumber>
    </submittedName>
</protein>
<dbReference type="InterPro" id="IPR000182">
    <property type="entry name" value="GNAT_dom"/>
</dbReference>
<dbReference type="Gene3D" id="3.40.630.30">
    <property type="match status" value="1"/>
</dbReference>
<comment type="caution">
    <text evidence="2">The sequence shown here is derived from an EMBL/GenBank/DDBJ whole genome shotgun (WGS) entry which is preliminary data.</text>
</comment>
<dbReference type="PROSITE" id="PS51186">
    <property type="entry name" value="GNAT"/>
    <property type="match status" value="1"/>
</dbReference>
<dbReference type="Pfam" id="PF00583">
    <property type="entry name" value="Acetyltransf_1"/>
    <property type="match status" value="1"/>
</dbReference>
<dbReference type="InterPro" id="IPR016181">
    <property type="entry name" value="Acyl_CoA_acyltransferase"/>
</dbReference>
<dbReference type="EC" id="2.3.1.-" evidence="2"/>
<dbReference type="Proteomes" id="UP001281447">
    <property type="component" value="Unassembled WGS sequence"/>
</dbReference>
<dbReference type="SUPFAM" id="SSF55729">
    <property type="entry name" value="Acyl-CoA N-acyltransferases (Nat)"/>
    <property type="match status" value="1"/>
</dbReference>
<proteinExistence type="predicted"/>
<accession>A0ABU5CC85</accession>
<organism evidence="2 3">
    <name type="scientific">Tigheibacillus halophilus</name>
    <dbReference type="NCBI Taxonomy" id="361280"/>
    <lineage>
        <taxon>Bacteria</taxon>
        <taxon>Bacillati</taxon>
        <taxon>Bacillota</taxon>
        <taxon>Bacilli</taxon>
        <taxon>Bacillales</taxon>
        <taxon>Bacillaceae</taxon>
        <taxon>Tigheibacillus</taxon>
    </lineage>
</organism>
<evidence type="ECO:0000313" key="2">
    <source>
        <dbReference type="EMBL" id="MDY0396933.1"/>
    </source>
</evidence>
<name>A0ABU5CC85_9BACI</name>
<gene>
    <name evidence="2" type="ORF">RWE15_24885</name>
</gene>
<reference evidence="2 3" key="1">
    <citation type="submission" date="2023-10" db="EMBL/GenBank/DDBJ databases">
        <title>Virgibacillus halophilus 5B73C genome.</title>
        <authorList>
            <person name="Miliotis G."/>
            <person name="Sengupta P."/>
            <person name="Hameed A."/>
            <person name="Chuvochina M."/>
            <person name="Mcdonagh F."/>
            <person name="Simpson A.C."/>
            <person name="Singh N.K."/>
            <person name="Rekha P.D."/>
            <person name="Raman K."/>
            <person name="Hugenholtz P."/>
            <person name="Venkateswaran K."/>
        </authorList>
    </citation>
    <scope>NUCLEOTIDE SEQUENCE [LARGE SCALE GENOMIC DNA]</scope>
    <source>
        <strain evidence="2 3">5B73C</strain>
    </source>
</reference>
<keyword evidence="2" id="KW-0012">Acyltransferase</keyword>